<dbReference type="AlphaFoldDB" id="A0A833SN31"/>
<dbReference type="Proteomes" id="UP000602510">
    <property type="component" value="Unassembled WGS sequence"/>
</dbReference>
<accession>A0A833SN31</accession>
<gene>
    <name evidence="1" type="ORF">GN244_ATG17563</name>
</gene>
<dbReference type="EMBL" id="WSZM01000655">
    <property type="protein sequence ID" value="KAF4030640.1"/>
    <property type="molecule type" value="Genomic_DNA"/>
</dbReference>
<keyword evidence="2" id="KW-1185">Reference proteome</keyword>
<name>A0A833SN31_PHYIN</name>
<comment type="caution">
    <text evidence="1">The sequence shown here is derived from an EMBL/GenBank/DDBJ whole genome shotgun (WGS) entry which is preliminary data.</text>
</comment>
<organism evidence="1 2">
    <name type="scientific">Phytophthora infestans</name>
    <name type="common">Potato late blight agent</name>
    <name type="synonym">Botrytis infestans</name>
    <dbReference type="NCBI Taxonomy" id="4787"/>
    <lineage>
        <taxon>Eukaryota</taxon>
        <taxon>Sar</taxon>
        <taxon>Stramenopiles</taxon>
        <taxon>Oomycota</taxon>
        <taxon>Peronosporomycetes</taxon>
        <taxon>Peronosporales</taxon>
        <taxon>Peronosporaceae</taxon>
        <taxon>Phytophthora</taxon>
    </lineage>
</organism>
<sequence>MATSPRVCNDVQPFLELRGIFWNSHRVTIADKELALLVILDLFGYERGVPGYRHLAASCESSFHSTTGS</sequence>
<reference evidence="1" key="1">
    <citation type="submission" date="2020-04" db="EMBL/GenBank/DDBJ databases">
        <title>Hybrid Assembly of Korean Phytophthora infestans isolates.</title>
        <authorList>
            <person name="Prokchorchik M."/>
            <person name="Lee Y."/>
            <person name="Seo J."/>
            <person name="Cho J.-H."/>
            <person name="Park Y.-E."/>
            <person name="Jang D.-C."/>
            <person name="Im J.-S."/>
            <person name="Choi J.-G."/>
            <person name="Park H.-J."/>
            <person name="Lee G.-B."/>
            <person name="Lee Y.-G."/>
            <person name="Hong S.-Y."/>
            <person name="Cho K."/>
            <person name="Sohn K.H."/>
        </authorList>
    </citation>
    <scope>NUCLEOTIDE SEQUENCE</scope>
    <source>
        <strain evidence="1">KR_1_A1</strain>
    </source>
</reference>
<protein>
    <submittedName>
        <fullName evidence="1">Uncharacterized protein</fullName>
    </submittedName>
</protein>
<proteinExistence type="predicted"/>
<evidence type="ECO:0000313" key="2">
    <source>
        <dbReference type="Proteomes" id="UP000602510"/>
    </source>
</evidence>
<evidence type="ECO:0000313" key="1">
    <source>
        <dbReference type="EMBL" id="KAF4030640.1"/>
    </source>
</evidence>